<comment type="similarity">
    <text evidence="1">Belongs to the outer membrane porin (Opr) (TC 1.B.25) family.</text>
</comment>
<accession>A0A502GS00</accession>
<organism evidence="5 6">
    <name type="scientific">Ewingella americana</name>
    <dbReference type="NCBI Taxonomy" id="41202"/>
    <lineage>
        <taxon>Bacteria</taxon>
        <taxon>Pseudomonadati</taxon>
        <taxon>Pseudomonadota</taxon>
        <taxon>Gammaproteobacteria</taxon>
        <taxon>Enterobacterales</taxon>
        <taxon>Yersiniaceae</taxon>
        <taxon>Ewingella</taxon>
    </lineage>
</organism>
<dbReference type="Gene3D" id="2.40.160.10">
    <property type="entry name" value="Porin"/>
    <property type="match status" value="1"/>
</dbReference>
<dbReference type="Pfam" id="PF03573">
    <property type="entry name" value="OprD"/>
    <property type="match status" value="1"/>
</dbReference>
<dbReference type="PANTHER" id="PTHR34596">
    <property type="entry name" value="CHITOPORIN"/>
    <property type="match status" value="1"/>
</dbReference>
<comment type="caution">
    <text evidence="5">The sequence shown here is derived from an EMBL/GenBank/DDBJ whole genome shotgun (WGS) entry which is preliminary data.</text>
</comment>
<dbReference type="GO" id="GO:0016020">
    <property type="term" value="C:membrane"/>
    <property type="evidence" value="ECO:0007669"/>
    <property type="project" value="InterPro"/>
</dbReference>
<proteinExistence type="inferred from homology"/>
<evidence type="ECO:0000256" key="4">
    <source>
        <dbReference type="SAM" id="SignalP"/>
    </source>
</evidence>
<evidence type="ECO:0000313" key="5">
    <source>
        <dbReference type="EMBL" id="TPG64050.1"/>
    </source>
</evidence>
<dbReference type="RefSeq" id="WP_140470569.1">
    <property type="nucleotide sequence ID" value="NZ_RCZD01000002.1"/>
</dbReference>
<keyword evidence="3 4" id="KW-0732">Signal</keyword>
<feature type="chain" id="PRO_5021452146" evidence="4">
    <location>
        <begin position="22"/>
        <end position="431"/>
    </location>
</feature>
<evidence type="ECO:0000256" key="1">
    <source>
        <dbReference type="ARBA" id="ARBA00009075"/>
    </source>
</evidence>
<dbReference type="Proteomes" id="UP000317663">
    <property type="component" value="Unassembled WGS sequence"/>
</dbReference>
<dbReference type="AlphaFoldDB" id="A0A502GS00"/>
<dbReference type="PANTHER" id="PTHR34596:SF2">
    <property type="entry name" value="CHITOPORIN"/>
    <property type="match status" value="1"/>
</dbReference>
<reference evidence="5 6" key="1">
    <citation type="journal article" date="2019" name="Environ. Microbiol.">
        <title>Species interactions and distinct microbial communities in high Arctic permafrost affected cryosols are associated with the CH4 and CO2 gas fluxes.</title>
        <authorList>
            <person name="Altshuler I."/>
            <person name="Hamel J."/>
            <person name="Turney S."/>
            <person name="Magnuson E."/>
            <person name="Levesque R."/>
            <person name="Greer C."/>
            <person name="Whyte L.G."/>
        </authorList>
    </citation>
    <scope>NUCLEOTIDE SEQUENCE [LARGE SCALE GENOMIC DNA]</scope>
    <source>
        <strain evidence="5 6">E4</strain>
    </source>
</reference>
<name>A0A502GS00_9GAMM</name>
<sequence length="431" mass="48339">MEKLRISLIIALLCTPAISLAEISDIRASDFIKNSSLELGTHNILKYLDEGETGKRNVHNAWGQGISLDYKSGYINNFIGVDGSYYGVIKLAAADNFASRGILYNDNGEASGFNKIGQLYGKAKFSEFGIDGNLYGGWKLLKLGVLTTSMRAAPNTYQGLSGDVTWDAYRLRMAYVNKSSNRDSPDKVHFLTSDGKDINSIYTGDLQYKSDNITALYMYGESEDYLRRSGLELALKQNKALAYGVQIYTTDTLDKYDSMRSSKKDFDTSATHYAVDMTWKPGKWVVKPGFEYTQAHKTDGIGQFPRHISKNSRGTFNSMAYAGLDYMRDEEKVISFDLGYNLTPDFLMGINTHYGFFDYKGQTVKEGEFNVYTLWKPSSPALKNLTIFTLAGPGRTFEHNGTTPTVDSNGIIKKVDSIAYEFRIDYKFNIF</sequence>
<keyword evidence="2" id="KW-0813">Transport</keyword>
<dbReference type="GO" id="GO:0015288">
    <property type="term" value="F:porin activity"/>
    <property type="evidence" value="ECO:0007669"/>
    <property type="project" value="TreeGrafter"/>
</dbReference>
<keyword evidence="6" id="KW-1185">Reference proteome</keyword>
<feature type="signal peptide" evidence="4">
    <location>
        <begin position="1"/>
        <end position="21"/>
    </location>
</feature>
<evidence type="ECO:0000256" key="2">
    <source>
        <dbReference type="ARBA" id="ARBA00022448"/>
    </source>
</evidence>
<dbReference type="InterPro" id="IPR005318">
    <property type="entry name" value="OM_porin_bac"/>
</dbReference>
<dbReference type="InterPro" id="IPR023614">
    <property type="entry name" value="Porin_dom_sf"/>
</dbReference>
<evidence type="ECO:0000256" key="3">
    <source>
        <dbReference type="ARBA" id="ARBA00022729"/>
    </source>
</evidence>
<gene>
    <name evidence="5" type="ORF">EAH77_04290</name>
</gene>
<dbReference type="EMBL" id="RCZD01000002">
    <property type="protein sequence ID" value="TPG64050.1"/>
    <property type="molecule type" value="Genomic_DNA"/>
</dbReference>
<protein>
    <submittedName>
        <fullName evidence="5">Outer membrane porin, OprD family</fullName>
    </submittedName>
</protein>
<evidence type="ECO:0000313" key="6">
    <source>
        <dbReference type="Proteomes" id="UP000317663"/>
    </source>
</evidence>
<dbReference type="OrthoDB" id="9151008at2"/>